<dbReference type="CDD" id="cd00085">
    <property type="entry name" value="HNHc"/>
    <property type="match status" value="1"/>
</dbReference>
<protein>
    <recommendedName>
        <fullName evidence="2">HNH nuclease domain-containing protein</fullName>
    </recommendedName>
</protein>
<dbReference type="EMBL" id="CAJB01000146">
    <property type="protein sequence ID" value="CCH77855.1"/>
    <property type="molecule type" value="Genomic_DNA"/>
</dbReference>
<dbReference type="RefSeq" id="WP_048550521.1">
    <property type="nucleotide sequence ID" value="NZ_HF570958.1"/>
</dbReference>
<feature type="compositionally biased region" description="Basic and acidic residues" evidence="1">
    <location>
        <begin position="583"/>
        <end position="600"/>
    </location>
</feature>
<sequence length="789" mass="83671">MFDMATGVTEIGELFARLRGPDAPAESLEEWVELVAQSQATMNAIGAVQAYAVARVAAFETQEYEDGTIEELPRRLGCSRLDASSLVAGPLGVSEQAASTRVSDAVRMATCLGPVLEAMADGRLDGWRASVIAAELCDAPDEVAHRVAETLAPRLGRETAGPLRRRVVRELSAIDPALVRQRAARARAERSLRRITDYLGVDRWEANLPIERSREAWAAVDVVARDYVDEGRNPTLEQARADAMIDLILGRTRGSYEVQLAVPQDLVDDLLAALSDAAEAESEAEAPSQADPQSSDTESRSDAETPSDTRAATEATGEAEAEAPSQAEPRSQAVAEPSSDAESCSDAETPSDTRAAAEASAEPPPQGDPQSSDTESRSDVEAHPEQAVTDQHDSVNDAVEAHGATVGATAPAAAGPVQSSVSVKVGTTAADSTADQGRSPADTEVVHPTTAATAGTTGADSTTDQESSSADAETAHPTAIAKVGATAGASDPGHGATPADVGTDQTRTSASARSESELPADAMVPVIGYGTPGTSFVPLGWLRDLLARVRCRASLVGCDPVTGARLSPPREVERPAGRGVRGTGDRRGEPADSPGGERTDRRGRRRRRRRPPVLETDAYRPTEALAALVRARDGRCRFPDCAVSARFCDLDHVRPWPAGPTAAGNLVCLCRRHHRIKQRPGWHARLLPDGTLEVTDPTGRVRTSLPVDLLGRADGRALPPSRAEPRSGWEPEETAYRPAGSGGDQEEPFSWLEDMWAETIVHVEQYLAAEAARAEAEERARAWAEPPPF</sequence>
<gene>
    <name evidence="3" type="ORF">BN12_230032</name>
</gene>
<feature type="region of interest" description="Disordered" evidence="1">
    <location>
        <begin position="277"/>
        <end position="517"/>
    </location>
</feature>
<feature type="compositionally biased region" description="Polar residues" evidence="1">
    <location>
        <begin position="503"/>
        <end position="513"/>
    </location>
</feature>
<feature type="compositionally biased region" description="Basic residues" evidence="1">
    <location>
        <begin position="601"/>
        <end position="611"/>
    </location>
</feature>
<accession>A0A077M0W8</accession>
<feature type="compositionally biased region" description="Basic and acidic residues" evidence="1">
    <location>
        <begin position="374"/>
        <end position="395"/>
    </location>
</feature>
<organism evidence="3 4">
    <name type="scientific">Nostocoides japonicum T1-X7</name>
    <dbReference type="NCBI Taxonomy" id="1194083"/>
    <lineage>
        <taxon>Bacteria</taxon>
        <taxon>Bacillati</taxon>
        <taxon>Actinomycetota</taxon>
        <taxon>Actinomycetes</taxon>
        <taxon>Micrococcales</taxon>
        <taxon>Intrasporangiaceae</taxon>
        <taxon>Nostocoides</taxon>
    </lineage>
</organism>
<evidence type="ECO:0000259" key="2">
    <source>
        <dbReference type="SMART" id="SM00507"/>
    </source>
</evidence>
<feature type="region of interest" description="Disordered" evidence="1">
    <location>
        <begin position="712"/>
        <end position="749"/>
    </location>
</feature>
<proteinExistence type="predicted"/>
<evidence type="ECO:0000256" key="1">
    <source>
        <dbReference type="SAM" id="MobiDB-lite"/>
    </source>
</evidence>
<feature type="compositionally biased region" description="Polar residues" evidence="1">
    <location>
        <begin position="340"/>
        <end position="352"/>
    </location>
</feature>
<name>A0A077M0W8_9MICO</name>
<feature type="domain" description="HNH nuclease" evidence="2">
    <location>
        <begin position="624"/>
        <end position="675"/>
    </location>
</feature>
<feature type="compositionally biased region" description="Low complexity" evidence="1">
    <location>
        <begin position="404"/>
        <end position="417"/>
    </location>
</feature>
<dbReference type="Proteomes" id="UP000035721">
    <property type="component" value="Unassembled WGS sequence"/>
</dbReference>
<comment type="caution">
    <text evidence="3">The sequence shown here is derived from an EMBL/GenBank/DDBJ whole genome shotgun (WGS) entry which is preliminary data.</text>
</comment>
<feature type="compositionally biased region" description="Low complexity" evidence="1">
    <location>
        <begin position="449"/>
        <end position="464"/>
    </location>
</feature>
<dbReference type="InterPro" id="IPR003615">
    <property type="entry name" value="HNH_nuc"/>
</dbReference>
<dbReference type="STRING" id="1194083.BN12_230032"/>
<keyword evidence="4" id="KW-1185">Reference proteome</keyword>
<evidence type="ECO:0000313" key="3">
    <source>
        <dbReference type="EMBL" id="CCH77855.1"/>
    </source>
</evidence>
<feature type="compositionally biased region" description="Low complexity" evidence="1">
    <location>
        <begin position="312"/>
        <end position="329"/>
    </location>
</feature>
<evidence type="ECO:0000313" key="4">
    <source>
        <dbReference type="Proteomes" id="UP000035721"/>
    </source>
</evidence>
<dbReference type="AlphaFoldDB" id="A0A077M0W8"/>
<dbReference type="SMART" id="SM00507">
    <property type="entry name" value="HNHc"/>
    <property type="match status" value="1"/>
</dbReference>
<dbReference type="OrthoDB" id="3541361at2"/>
<reference evidence="3 4" key="1">
    <citation type="journal article" date="2013" name="ISME J.">
        <title>A metabolic model for members of the genus Tetrasphaera involved in enhanced biological phosphorus removal.</title>
        <authorList>
            <person name="Kristiansen R."/>
            <person name="Nguyen H.T.T."/>
            <person name="Saunders A.M."/>
            <person name="Nielsen J.L."/>
            <person name="Wimmer R."/>
            <person name="Le V.Q."/>
            <person name="McIlroy S.J."/>
            <person name="Petrovski S."/>
            <person name="Seviour R.J."/>
            <person name="Calteau A."/>
            <person name="Nielsen K.L."/>
            <person name="Nielsen P.H."/>
        </authorList>
    </citation>
    <scope>NUCLEOTIDE SEQUENCE [LARGE SCALE GENOMIC DNA]</scope>
    <source>
        <strain evidence="3 4">T1-X7</strain>
    </source>
</reference>
<feature type="region of interest" description="Disordered" evidence="1">
    <location>
        <begin position="560"/>
        <end position="617"/>
    </location>
</feature>
<dbReference type="Gene3D" id="1.10.30.50">
    <property type="match status" value="1"/>
</dbReference>